<sequence length="448" mass="51774">MAMDIIEVSLRHRHLFRFENETNAYSLLGFLFYSLVVPLSNKRDYWSSFCRQSIVADVITRDRIMYLLSILHFHDNSIEKHKSEKVEPILRYFNERCKLIVEPEKNLSIDVQMIAYKGTTTPTSFRRYMPKKPTKRGFKVWTRCEVSAFVYEMILYCGASKPVSSASVLSDSSLKRASRRPTTTTSNDVKSVNAQRERPLKQYGSSGLVVLDLIRNVPAGSSIFVDNYFASTKLIKKMTQLGYRVTCTLRSNRLEKCQVSTDKQFEKKERGFSEVFISHDETCNVIAWKDSKRVLLGSNHIGTEPKETLRRWDKVKRCKVDVIAPPIVNQYNKFMGGVDTMDMLVALHPIPFKSKRGYMRIIWRIFDLMVINSWIIMNSRRGDSHGSTSHGTFRLYHFKSEIAKFLLRKSTIQPLQPTSSNSMLNANESDEENEPPPKKKREARSDVS</sequence>
<protein>
    <recommendedName>
        <fullName evidence="2">PiggyBac transposable element-derived protein domain-containing protein</fullName>
    </recommendedName>
</protein>
<dbReference type="EMBL" id="CAJOBA010007114">
    <property type="protein sequence ID" value="CAF3792980.1"/>
    <property type="molecule type" value="Genomic_DNA"/>
</dbReference>
<accession>A0A8S2DPT2</accession>
<dbReference type="PANTHER" id="PTHR47272:SF2">
    <property type="entry name" value="PIGGYBAC TRANSPOSABLE ELEMENT-DERIVED PROTEIN 3-LIKE"/>
    <property type="match status" value="1"/>
</dbReference>
<feature type="compositionally biased region" description="Polar residues" evidence="1">
    <location>
        <begin position="180"/>
        <end position="194"/>
    </location>
</feature>
<dbReference type="InterPro" id="IPR029526">
    <property type="entry name" value="PGBD"/>
</dbReference>
<evidence type="ECO:0000313" key="3">
    <source>
        <dbReference type="EMBL" id="CAF1024536.1"/>
    </source>
</evidence>
<feature type="region of interest" description="Disordered" evidence="1">
    <location>
        <begin position="414"/>
        <end position="448"/>
    </location>
</feature>
<feature type="domain" description="PiggyBac transposable element-derived protein" evidence="2">
    <location>
        <begin position="27"/>
        <end position="374"/>
    </location>
</feature>
<dbReference type="Proteomes" id="UP000677228">
    <property type="component" value="Unassembled WGS sequence"/>
</dbReference>
<evidence type="ECO:0000313" key="5">
    <source>
        <dbReference type="Proteomes" id="UP000677228"/>
    </source>
</evidence>
<proteinExistence type="predicted"/>
<name>A0A8S2DPT2_9BILA</name>
<dbReference type="EMBL" id="CAJNOK010007104">
    <property type="protein sequence ID" value="CAF1024536.1"/>
    <property type="molecule type" value="Genomic_DNA"/>
</dbReference>
<feature type="compositionally biased region" description="Polar residues" evidence="1">
    <location>
        <begin position="414"/>
        <end position="424"/>
    </location>
</feature>
<evidence type="ECO:0000259" key="2">
    <source>
        <dbReference type="Pfam" id="PF13843"/>
    </source>
</evidence>
<dbReference type="AlphaFoldDB" id="A0A8S2DPT2"/>
<comment type="caution">
    <text evidence="3">The sequence shown here is derived from an EMBL/GenBank/DDBJ whole genome shotgun (WGS) entry which is preliminary data.</text>
</comment>
<gene>
    <name evidence="3" type="ORF">OVA965_LOCUS15675</name>
    <name evidence="4" type="ORF">TMI583_LOCUS15682</name>
</gene>
<organism evidence="3 5">
    <name type="scientific">Didymodactylos carnosus</name>
    <dbReference type="NCBI Taxonomy" id="1234261"/>
    <lineage>
        <taxon>Eukaryota</taxon>
        <taxon>Metazoa</taxon>
        <taxon>Spiralia</taxon>
        <taxon>Gnathifera</taxon>
        <taxon>Rotifera</taxon>
        <taxon>Eurotatoria</taxon>
        <taxon>Bdelloidea</taxon>
        <taxon>Philodinida</taxon>
        <taxon>Philodinidae</taxon>
        <taxon>Didymodactylos</taxon>
    </lineage>
</organism>
<dbReference type="Pfam" id="PF13843">
    <property type="entry name" value="DDE_Tnp_1_7"/>
    <property type="match status" value="1"/>
</dbReference>
<dbReference type="PANTHER" id="PTHR47272">
    <property type="entry name" value="DDE_TNP_1_7 DOMAIN-CONTAINING PROTEIN"/>
    <property type="match status" value="1"/>
</dbReference>
<dbReference type="Proteomes" id="UP000682733">
    <property type="component" value="Unassembled WGS sequence"/>
</dbReference>
<feature type="region of interest" description="Disordered" evidence="1">
    <location>
        <begin position="174"/>
        <end position="195"/>
    </location>
</feature>
<evidence type="ECO:0000313" key="4">
    <source>
        <dbReference type="EMBL" id="CAF3792980.1"/>
    </source>
</evidence>
<evidence type="ECO:0000256" key="1">
    <source>
        <dbReference type="SAM" id="MobiDB-lite"/>
    </source>
</evidence>
<reference evidence="3" key="1">
    <citation type="submission" date="2021-02" db="EMBL/GenBank/DDBJ databases">
        <authorList>
            <person name="Nowell W R."/>
        </authorList>
    </citation>
    <scope>NUCLEOTIDE SEQUENCE</scope>
</reference>